<evidence type="ECO:0000256" key="2">
    <source>
        <dbReference type="ARBA" id="ARBA00022723"/>
    </source>
</evidence>
<evidence type="ECO:0000256" key="1">
    <source>
        <dbReference type="ARBA" id="ARBA00001936"/>
    </source>
</evidence>
<dbReference type="InterPro" id="IPR029052">
    <property type="entry name" value="Metallo-depent_PP-like"/>
</dbReference>
<dbReference type="OrthoDB" id="445564at2759"/>
<dbReference type="Gene3D" id="3.60.21.10">
    <property type="match status" value="1"/>
</dbReference>
<comment type="cofactor">
    <cofactor evidence="1">
        <name>Mn(2+)</name>
        <dbReference type="ChEBI" id="CHEBI:29035"/>
    </cofactor>
</comment>
<dbReference type="InterPro" id="IPR006186">
    <property type="entry name" value="Ser/Thr-sp_prot-phosphatase"/>
</dbReference>
<dbReference type="PRINTS" id="PR00114">
    <property type="entry name" value="STPHPHTASE"/>
</dbReference>
<gene>
    <name evidence="5" type="ORF">TRFO_35323</name>
</gene>
<protein>
    <recommendedName>
        <fullName evidence="4">Serine/threonine specific protein phosphatases domain-containing protein</fullName>
    </recommendedName>
</protein>
<feature type="domain" description="Serine/threonine specific protein phosphatases" evidence="4">
    <location>
        <begin position="175"/>
        <end position="295"/>
    </location>
</feature>
<dbReference type="EMBL" id="MLAK01001064">
    <property type="protein sequence ID" value="OHS98291.1"/>
    <property type="molecule type" value="Genomic_DNA"/>
</dbReference>
<evidence type="ECO:0000313" key="6">
    <source>
        <dbReference type="Proteomes" id="UP000179807"/>
    </source>
</evidence>
<dbReference type="VEuPathDB" id="TrichDB:TRFO_35323"/>
<dbReference type="RefSeq" id="XP_068351428.1">
    <property type="nucleotide sequence ID" value="XM_068510185.1"/>
</dbReference>
<dbReference type="PANTHER" id="PTHR45668">
    <property type="entry name" value="SERINE/THREONINE-PROTEIN PHOSPHATASE 5-RELATED"/>
    <property type="match status" value="1"/>
</dbReference>
<keyword evidence="2" id="KW-0479">Metal-binding</keyword>
<dbReference type="GO" id="GO:0046872">
    <property type="term" value="F:metal ion binding"/>
    <property type="evidence" value="ECO:0007669"/>
    <property type="project" value="UniProtKB-KW"/>
</dbReference>
<dbReference type="PANTHER" id="PTHR45668:SF5">
    <property type="entry name" value="SERINE_THREONINE-PROTEIN PHOSPHATASE 5"/>
    <property type="match status" value="1"/>
</dbReference>
<dbReference type="SUPFAM" id="SSF56300">
    <property type="entry name" value="Metallo-dependent phosphatases"/>
    <property type="match status" value="1"/>
</dbReference>
<evidence type="ECO:0000256" key="3">
    <source>
        <dbReference type="ARBA" id="ARBA00023211"/>
    </source>
</evidence>
<sequence length="295" mass="33994">MDVAESPLCFKSPPKYVNLTEEDLTEDPSSALSKLYYNRSLTHRYLQDTRSALADATQSLNFNPRNPLAYLQRAELLISIRNFKPAYSDLMEVARITHRPGLVKKKADAARLASIQQMLFENLKIQTNPYLANNLRPKPFPKVVQPKTALTFDFDNFSSDDAISLINELKEGKMLQEEDVSRMISKIRELHENLPNIVNIEKTRPNCVIKVVGDTHGQFQDLVYIFEHFGNPTSENPYLFNGDYVDRGSQGLEILLTLFSWKIANPESIYFNRGNQYVILFCFHFHVFLSFLFEN</sequence>
<keyword evidence="3" id="KW-0464">Manganese</keyword>
<dbReference type="Gene3D" id="1.25.40.10">
    <property type="entry name" value="Tetratricopeptide repeat domain"/>
    <property type="match status" value="1"/>
</dbReference>
<proteinExistence type="predicted"/>
<evidence type="ECO:0000259" key="4">
    <source>
        <dbReference type="SMART" id="SM00156"/>
    </source>
</evidence>
<dbReference type="AlphaFoldDB" id="A0A1J4JL45"/>
<organism evidence="5 6">
    <name type="scientific">Tritrichomonas foetus</name>
    <dbReference type="NCBI Taxonomy" id="1144522"/>
    <lineage>
        <taxon>Eukaryota</taxon>
        <taxon>Metamonada</taxon>
        <taxon>Parabasalia</taxon>
        <taxon>Tritrichomonadida</taxon>
        <taxon>Tritrichomonadidae</taxon>
        <taxon>Tritrichomonas</taxon>
    </lineage>
</organism>
<dbReference type="GO" id="GO:0016787">
    <property type="term" value="F:hydrolase activity"/>
    <property type="evidence" value="ECO:0007669"/>
    <property type="project" value="InterPro"/>
</dbReference>
<dbReference type="InterPro" id="IPR004843">
    <property type="entry name" value="Calcineurin-like_PHP"/>
</dbReference>
<dbReference type="Pfam" id="PF00149">
    <property type="entry name" value="Metallophos"/>
    <property type="match status" value="1"/>
</dbReference>
<keyword evidence="6" id="KW-1185">Reference proteome</keyword>
<evidence type="ECO:0000313" key="5">
    <source>
        <dbReference type="EMBL" id="OHS98291.1"/>
    </source>
</evidence>
<comment type="caution">
    <text evidence="5">The sequence shown here is derived from an EMBL/GenBank/DDBJ whole genome shotgun (WGS) entry which is preliminary data.</text>
</comment>
<dbReference type="SMART" id="SM00156">
    <property type="entry name" value="PP2Ac"/>
    <property type="match status" value="1"/>
</dbReference>
<dbReference type="Proteomes" id="UP000179807">
    <property type="component" value="Unassembled WGS sequence"/>
</dbReference>
<reference evidence="5" key="1">
    <citation type="submission" date="2016-10" db="EMBL/GenBank/DDBJ databases">
        <authorList>
            <person name="Benchimol M."/>
            <person name="Almeida L.G."/>
            <person name="Vasconcelos A.T."/>
            <person name="Perreira-Neves A."/>
            <person name="Rosa I.A."/>
            <person name="Tasca T."/>
            <person name="Bogo M.R."/>
            <person name="de Souza W."/>
        </authorList>
    </citation>
    <scope>NUCLEOTIDE SEQUENCE [LARGE SCALE GENOMIC DNA]</scope>
    <source>
        <strain evidence="5">K</strain>
    </source>
</reference>
<dbReference type="SUPFAM" id="SSF48452">
    <property type="entry name" value="TPR-like"/>
    <property type="match status" value="1"/>
</dbReference>
<accession>A0A1J4JL45</accession>
<dbReference type="InterPro" id="IPR051134">
    <property type="entry name" value="PPP_phosphatase"/>
</dbReference>
<dbReference type="GeneID" id="94844889"/>
<dbReference type="InterPro" id="IPR011990">
    <property type="entry name" value="TPR-like_helical_dom_sf"/>
</dbReference>
<name>A0A1J4JL45_9EUKA</name>